<sequence>MRVGGQNVKGAAQASSSARQERQQRPANNSQKPRNLQSPPPLPFSSAKKGHTAKTESRNRTLEPLDEATLTDYTRWNEEAMEALRRGDSITSRQLLSALLPKLQQRLHAVEANGTSAQTDVVQSWRLVYALTLNNYGCQLRRDGDSDGALRQFNEAQAVESAVFGKPSCSTMLNLSAVLLSKGEAKQALKIATECAAAAQDGEPILFITALHNLAVALGQQTSERSRGAALPTMLQALREAQAALGEQHPTTRMLREKCGLSSQWIHSTSTEKSSSAAGPAVSPAPVADNIPQESTVTRRMSQPPPFSTSSPQDRARAALYTLNFGQPIAAPKVAPQIVLPQVSPSQGVLAFDAEEREAASPMSPGSPLDVPWGDDCTQRQPADASPLLPRLPSSAKEGSDSRVSRNASPLLEKLVRSVESTRRSGSNVSSGSSNAPVAVNRLCLDSAHLSMVDLGTPVDGLEAVLQEPFQASRINLQRHGATTLRDLCRMEPTSGGAYPSFLRFSAPHPRTAAGAAVAAPPAMATAPSFHTSFSPLQSLFAAGDGLQPANDASSTAGPASPNTSLTQQRNTFSGSGVDPTQPYNKSLSVSATAPTLSAKEATSHKKSQPISSASAMGSSAAKATSASGTVSGRRKLFGPQASRLTNRAAQRQEERAEEEAYRRKLKADEEAAEAARVFKEGLEAVKERTRNRAAAVIQRSWQQWWCAIGQPRRHVQLQRLEELQRRRRERLALSSATGKRATSAKPRTVTIPPPPSQQHGRVAGYVVPAVVVRCAKTWMAKTEGVRCVARVTGSPVDARLHEADIRQRVCRLQALWRGTRQRLHNATRRGHDSDEARSVAAEVEAREYAALVIQCSYRRFAARARRRELYEARHSPAATLIQRWLRRTWAAQRQRGVDGPTMRHRNAAALSVQRVWRGYQGRLAFRMAQLRQRIDQANPFALSIEERRSEEMAASIGNTSTPSGKPLTKDSTAASGAGEIVVAPSAASTTRAVVDEQRVPARAEAYSQECLHRSSDVQQVRDDERDAFHIPLYVETMAKKERTAWQESIRLRPTEVVRRRAELNAMAEAQQSHFTRNRAARVIQRGFRVWNAMRQDASRDTNLLRYARLRYQQQELGRAVARQQHGRDATRAKELYGDSTQSAHAEHEAAAAALAAETAVVPMDSAAFGRTFPLAGLPSKALQRRELEAAQRRDERLLALTQAHDAAHLREGPAECEARLGTTYEHPYYNPYANEEHRRTLGID</sequence>
<dbReference type="PROSITE" id="PS50096">
    <property type="entry name" value="IQ"/>
    <property type="match status" value="2"/>
</dbReference>
<feature type="compositionally biased region" description="Low complexity" evidence="1">
    <location>
        <begin position="274"/>
        <end position="288"/>
    </location>
</feature>
<feature type="compositionally biased region" description="Polar residues" evidence="1">
    <location>
        <begin position="582"/>
        <end position="596"/>
    </location>
</feature>
<dbReference type="Gene3D" id="1.20.5.190">
    <property type="match status" value="1"/>
</dbReference>
<feature type="region of interest" description="Disordered" evidence="1">
    <location>
        <begin position="267"/>
        <end position="289"/>
    </location>
</feature>
<dbReference type="SMART" id="SM00015">
    <property type="entry name" value="IQ"/>
    <property type="match status" value="4"/>
</dbReference>
<evidence type="ECO:0008006" key="3">
    <source>
        <dbReference type="Google" id="ProtNLM"/>
    </source>
</evidence>
<dbReference type="InterPro" id="IPR000048">
    <property type="entry name" value="IQ_motif_EF-hand-BS"/>
</dbReference>
<feature type="compositionally biased region" description="Basic and acidic residues" evidence="1">
    <location>
        <begin position="53"/>
        <end position="63"/>
    </location>
</feature>
<accession>C6K3K8</accession>
<evidence type="ECO:0000256" key="1">
    <source>
        <dbReference type="SAM" id="MobiDB-lite"/>
    </source>
</evidence>
<protein>
    <recommendedName>
        <fullName evidence="3">IQ calmodulin-binding motif containing protein</fullName>
    </recommendedName>
</protein>
<feature type="compositionally biased region" description="Polar residues" evidence="1">
    <location>
        <begin position="551"/>
        <end position="575"/>
    </location>
</feature>
<feature type="region of interest" description="Disordered" evidence="1">
    <location>
        <begin position="545"/>
        <end position="657"/>
    </location>
</feature>
<dbReference type="EMBL" id="GQ153660">
    <property type="protein sequence ID" value="ACS87796.1"/>
    <property type="molecule type" value="Genomic_DNA"/>
</dbReference>
<dbReference type="SUPFAM" id="SSF48452">
    <property type="entry name" value="TPR-like"/>
    <property type="match status" value="1"/>
</dbReference>
<evidence type="ECO:0000313" key="2">
    <source>
        <dbReference type="EMBL" id="ACS87796.1"/>
    </source>
</evidence>
<feature type="region of interest" description="Disordered" evidence="1">
    <location>
        <begin position="356"/>
        <end position="409"/>
    </location>
</feature>
<feature type="region of interest" description="Disordered" evidence="1">
    <location>
        <begin position="295"/>
        <end position="314"/>
    </location>
</feature>
<dbReference type="InterPro" id="IPR011990">
    <property type="entry name" value="TPR-like_helical_dom_sf"/>
</dbReference>
<organism evidence="2">
    <name type="scientific">Angomonas deanei</name>
    <dbReference type="NCBI Taxonomy" id="59799"/>
    <lineage>
        <taxon>Eukaryota</taxon>
        <taxon>Discoba</taxon>
        <taxon>Euglenozoa</taxon>
        <taxon>Kinetoplastea</taxon>
        <taxon>Metakinetoplastina</taxon>
        <taxon>Trypanosomatida</taxon>
        <taxon>Trypanosomatidae</taxon>
        <taxon>Strigomonadinae</taxon>
        <taxon>Angomonas</taxon>
    </lineage>
</organism>
<feature type="region of interest" description="Disordered" evidence="1">
    <location>
        <begin position="1"/>
        <end position="66"/>
    </location>
</feature>
<feature type="compositionally biased region" description="Polar residues" evidence="1">
    <location>
        <begin position="26"/>
        <end position="37"/>
    </location>
</feature>
<name>C6K3K8_9TRYP</name>
<proteinExistence type="predicted"/>
<gene>
    <name evidence="2" type="ORF">CDFL1M01_05</name>
</gene>
<feature type="compositionally biased region" description="Low complexity" evidence="1">
    <location>
        <begin position="612"/>
        <end position="632"/>
    </location>
</feature>
<dbReference type="Gene3D" id="1.25.40.10">
    <property type="entry name" value="Tetratricopeptide repeat domain"/>
    <property type="match status" value="1"/>
</dbReference>
<feature type="region of interest" description="Disordered" evidence="1">
    <location>
        <begin position="732"/>
        <end position="761"/>
    </location>
</feature>
<dbReference type="AlphaFoldDB" id="C6K3K8"/>
<reference evidence="2" key="1">
    <citation type="submission" date="2009-05" db="EMBL/GenBank/DDBJ databases">
        <title>The evolution of amastin surface glycoproteins in trypanosomatid parasites.</title>
        <authorList>
            <person name="Jackson A.P."/>
        </authorList>
    </citation>
    <scope>NUCLEOTIDE SEQUENCE</scope>
    <source>
        <strain evidence="2">ATCC 30255</strain>
    </source>
</reference>